<dbReference type="SMART" id="SM00389">
    <property type="entry name" value="HOX"/>
    <property type="match status" value="1"/>
</dbReference>
<proteinExistence type="evidence at transcript level"/>
<dbReference type="GO" id="GO:0005634">
    <property type="term" value="C:nucleus"/>
    <property type="evidence" value="ECO:0007669"/>
    <property type="project" value="UniProtKB-SubCell"/>
</dbReference>
<sequence>MNENNLLEALGHLFDISHQLLGSDGQPFMVELRKEGETESGNVLEKGFQALSNAFNCEKSAFESIQAKRAIGNLNDLYSKLEESWIRRVESCERLQQHNMEGRDIEFEGGIFESHYSTPDDETNVLDQRISVIPDKSRKGIKGKRGHLPEASKRLLEKAFEIKPFPNSKEREHIARHCGLSPLQVRVWFTNKRARSKTRT</sequence>
<feature type="domain" description="Homeobox" evidence="6">
    <location>
        <begin position="139"/>
        <end position="199"/>
    </location>
</feature>
<keyword evidence="3 4" id="KW-0539">Nucleus</keyword>
<evidence type="ECO:0000256" key="1">
    <source>
        <dbReference type="ARBA" id="ARBA00023125"/>
    </source>
</evidence>
<dbReference type="InterPro" id="IPR009057">
    <property type="entry name" value="Homeodomain-like_sf"/>
</dbReference>
<dbReference type="PANTHER" id="PTHR24324:SF9">
    <property type="entry name" value="HOMEOBOX DOMAIN-CONTAINING PROTEIN"/>
    <property type="match status" value="1"/>
</dbReference>
<evidence type="ECO:0000256" key="3">
    <source>
        <dbReference type="ARBA" id="ARBA00023242"/>
    </source>
</evidence>
<evidence type="ECO:0000256" key="4">
    <source>
        <dbReference type="PROSITE-ProRule" id="PRU00108"/>
    </source>
</evidence>
<gene>
    <name evidence="7" type="primary">MATA1L</name>
</gene>
<evidence type="ECO:0000256" key="2">
    <source>
        <dbReference type="ARBA" id="ARBA00023155"/>
    </source>
</evidence>
<dbReference type="EMBL" id="MN480443">
    <property type="protein sequence ID" value="QGW56843.1"/>
    <property type="molecule type" value="Genomic_DNA"/>
</dbReference>
<comment type="subcellular location">
    <subcellularLocation>
        <location evidence="4 5">Nucleus</location>
    </subcellularLocation>
</comment>
<dbReference type="AlphaFoldDB" id="A0A6B9CYJ3"/>
<dbReference type="PROSITE" id="PS00027">
    <property type="entry name" value="HOMEOBOX_1"/>
    <property type="match status" value="1"/>
</dbReference>
<keyword evidence="1 4" id="KW-0238">DNA-binding</keyword>
<dbReference type="Gene3D" id="1.10.10.60">
    <property type="entry name" value="Homeodomain-like"/>
    <property type="match status" value="1"/>
</dbReference>
<reference evidence="7" key="1">
    <citation type="journal article" date="2019" name="Microbiol. Res.">
        <title>Mating-type switching and mating-type gene array expression in the methylotrophic yeast Ogataea thermomethanolica TBRC656.</title>
        <authorList>
            <person name="Wongwisansri S."/>
            <person name="Promdonkoy P."/>
            <person name="Likhitrattanapisal S."/>
            <person name="Harnpichanchai P."/>
            <person name="Fujiyama K."/>
            <person name="Kaneko Y."/>
            <person name="Eurwilaichitr L."/>
            <person name="Ingsriswang S."/>
            <person name="Tanapongpipat S."/>
        </authorList>
    </citation>
    <scope>NUCLEOTIDE SEQUENCE</scope>
    <source>
        <strain evidence="7">TBRC 656</strain>
    </source>
</reference>
<dbReference type="InterPro" id="IPR051000">
    <property type="entry name" value="Homeobox_DNA-bind_prot"/>
</dbReference>
<accession>A0A6B9CYJ3</accession>
<protein>
    <submittedName>
        <fullName evidence="7">Mating-type protein A1 long chain</fullName>
    </submittedName>
</protein>
<feature type="DNA-binding region" description="Homeobox" evidence="4">
    <location>
        <begin position="141"/>
        <end position="200"/>
    </location>
</feature>
<dbReference type="InterPro" id="IPR001356">
    <property type="entry name" value="HD"/>
</dbReference>
<evidence type="ECO:0000313" key="7">
    <source>
        <dbReference type="EMBL" id="QGW56821.1"/>
    </source>
</evidence>
<dbReference type="Pfam" id="PF00046">
    <property type="entry name" value="Homeodomain"/>
    <property type="match status" value="1"/>
</dbReference>
<keyword evidence="2 4" id="KW-0371">Homeobox</keyword>
<dbReference type="InterPro" id="IPR017970">
    <property type="entry name" value="Homeobox_CS"/>
</dbReference>
<evidence type="ECO:0000259" key="6">
    <source>
        <dbReference type="PROSITE" id="PS50071"/>
    </source>
</evidence>
<dbReference type="GO" id="GO:0000981">
    <property type="term" value="F:DNA-binding transcription factor activity, RNA polymerase II-specific"/>
    <property type="evidence" value="ECO:0007669"/>
    <property type="project" value="InterPro"/>
</dbReference>
<dbReference type="PANTHER" id="PTHR24324">
    <property type="entry name" value="HOMEOBOX PROTEIN HHEX"/>
    <property type="match status" value="1"/>
</dbReference>
<dbReference type="SUPFAM" id="SSF46689">
    <property type="entry name" value="Homeodomain-like"/>
    <property type="match status" value="1"/>
</dbReference>
<name>A0A6B9CYJ3_9ASCO</name>
<dbReference type="GO" id="GO:0000978">
    <property type="term" value="F:RNA polymerase II cis-regulatory region sequence-specific DNA binding"/>
    <property type="evidence" value="ECO:0007669"/>
    <property type="project" value="TreeGrafter"/>
</dbReference>
<evidence type="ECO:0000256" key="5">
    <source>
        <dbReference type="RuleBase" id="RU000682"/>
    </source>
</evidence>
<dbReference type="CDD" id="cd00086">
    <property type="entry name" value="homeodomain"/>
    <property type="match status" value="1"/>
</dbReference>
<organism evidence="7">
    <name type="scientific">Ogataea thermomethanolica</name>
    <name type="common">nom. inval.</name>
    <dbReference type="NCBI Taxonomy" id="310468"/>
    <lineage>
        <taxon>Eukaryota</taxon>
        <taxon>Fungi</taxon>
        <taxon>Dikarya</taxon>
        <taxon>Ascomycota</taxon>
        <taxon>Saccharomycotina</taxon>
        <taxon>Pichiomycetes</taxon>
        <taxon>Pichiales</taxon>
        <taxon>Pichiaceae</taxon>
        <taxon>Ogataea</taxon>
    </lineage>
</organism>
<dbReference type="GO" id="GO:0030154">
    <property type="term" value="P:cell differentiation"/>
    <property type="evidence" value="ECO:0007669"/>
    <property type="project" value="TreeGrafter"/>
</dbReference>
<dbReference type="EMBL" id="MN115290">
    <property type="protein sequence ID" value="QGW56821.1"/>
    <property type="molecule type" value="mRNA"/>
</dbReference>
<dbReference type="PROSITE" id="PS50071">
    <property type="entry name" value="HOMEOBOX_2"/>
    <property type="match status" value="1"/>
</dbReference>